<evidence type="ECO:0000259" key="2">
    <source>
        <dbReference type="Pfam" id="PF17390"/>
    </source>
</evidence>
<name>A0A8H4CDZ0_COLGL</name>
<dbReference type="SUPFAM" id="SSF48208">
    <property type="entry name" value="Six-hairpin glycosidases"/>
    <property type="match status" value="1"/>
</dbReference>
<dbReference type="Proteomes" id="UP000613401">
    <property type="component" value="Unassembled WGS sequence"/>
</dbReference>
<dbReference type="GO" id="GO:0005975">
    <property type="term" value="P:carbohydrate metabolic process"/>
    <property type="evidence" value="ECO:0007669"/>
    <property type="project" value="InterPro"/>
</dbReference>
<protein>
    <recommendedName>
        <fullName evidence="5">Bacterial alpha-L-rhamnosidase domain-containing protein</fullName>
    </recommendedName>
</protein>
<dbReference type="Gene3D" id="2.60.420.10">
    <property type="entry name" value="Maltose phosphorylase, domain 3"/>
    <property type="match status" value="1"/>
</dbReference>
<dbReference type="EMBL" id="WVTB01000065">
    <property type="protein sequence ID" value="KAF3802196.1"/>
    <property type="molecule type" value="Genomic_DNA"/>
</dbReference>
<comment type="caution">
    <text evidence="3">The sequence shown here is derived from an EMBL/GenBank/DDBJ whole genome shotgun (WGS) entry which is preliminary data.</text>
</comment>
<dbReference type="PANTHER" id="PTHR34987:SF5">
    <property type="entry name" value="ALPHA-RHAMNOSIDASE"/>
    <property type="match status" value="1"/>
</dbReference>
<dbReference type="AlphaFoldDB" id="A0A8H4CDZ0"/>
<evidence type="ECO:0000313" key="3">
    <source>
        <dbReference type="EMBL" id="KAF3802196.1"/>
    </source>
</evidence>
<reference evidence="3" key="1">
    <citation type="journal article" date="2020" name="Phytopathology">
        <title>Genome sequence and comparative analysis of Colletotrichum gloeosporioides isolated from Liriodendron leaves.</title>
        <authorList>
            <person name="Fu F.F."/>
            <person name="Hao Z."/>
            <person name="Wang P."/>
            <person name="Lu Y."/>
            <person name="Xue L.J."/>
            <person name="Wei G."/>
            <person name="Tian Y."/>
            <person name="Baishi H."/>
            <person name="Xu H."/>
            <person name="Shi J."/>
            <person name="Cheng T."/>
            <person name="Wang G."/>
            <person name="Yi Y."/>
            <person name="Chen J."/>
        </authorList>
    </citation>
    <scope>NUCLEOTIDE SEQUENCE</scope>
    <source>
        <strain evidence="3">Lc1</strain>
    </source>
</reference>
<keyword evidence="4" id="KW-1185">Reference proteome</keyword>
<dbReference type="GeneID" id="69019562"/>
<dbReference type="InterPro" id="IPR035398">
    <property type="entry name" value="Bac_rhamnosid_C"/>
</dbReference>
<dbReference type="InterPro" id="IPR012341">
    <property type="entry name" value="6hp_glycosidase-like_sf"/>
</dbReference>
<sequence length="700" mass="76209">MLYEVHPSYAVYPSSHLDHQKTGGAQPPQTPLTSSTKMLLSHGTWQFFATIAFFASSSSAECWRTTTCDGPDSAAFPGDWDKYNYAPSSRNVTPKFILSLPSGEKISDFNSSVALSPDSKGFVFDFGIEVGGIVTVDYELSGSSNATLGLAFTEAKDYIGQKSDNSNGGTGQDGALTYHITSEGPGTYVMPDAKLRGGFRYLTLFLTNIQSKATLAIRNISLEISFQPTWSDLRAYQGYFHSSEELLNQIWYSGAYTLQTNSVPGKTGRVGTSTLKSGWQNDAYIGPGNTVLLDGAKRDRWVWIGDMGTAVPSAFVSTGDMESTKNALQAIYDNQGSDGTLPKAGPPYPSKDSDTYHLWALVGTYNYFLYTGDEEFMVSIWAKYLKAIANSRAKVNSKGIMAVTGEKDWGRWTYSNERSSASMLLYRALKTGADIASWAPELTNASTYKQEWLDAAATLQRSIMANLWDSGKGAFKESPNDTSLYPQDANSMAVAFGVVSANSTEAQQISDYLESNWTPIGPRCPELANNISPFISSIELSTHFRAGRADRALNLIRDAWGWYLNHPNGTQSTVPEGYLVNGTWGYRGDRGYRNDPTYMSHAHGWSSGPTSTMTEYLVGLRVVKPGGSEWQLKPVLSEISEVEAGFTTSLGKFSAKFRVGDNGTAVVEWSTPANTKGNLVLPGKELLRVKGGTGSTTISI</sequence>
<dbReference type="Pfam" id="PF17389">
    <property type="entry name" value="Bac_rhamnosid6H"/>
    <property type="match status" value="1"/>
</dbReference>
<feature type="domain" description="Alpha-L-rhamnosidase C-terminal" evidence="2">
    <location>
        <begin position="619"/>
        <end position="692"/>
    </location>
</feature>
<organism evidence="3 4">
    <name type="scientific">Colletotrichum gloeosporioides</name>
    <name type="common">Anthracnose fungus</name>
    <name type="synonym">Glomerella cingulata</name>
    <dbReference type="NCBI Taxonomy" id="474922"/>
    <lineage>
        <taxon>Eukaryota</taxon>
        <taxon>Fungi</taxon>
        <taxon>Dikarya</taxon>
        <taxon>Ascomycota</taxon>
        <taxon>Pezizomycotina</taxon>
        <taxon>Sordariomycetes</taxon>
        <taxon>Hypocreomycetidae</taxon>
        <taxon>Glomerellales</taxon>
        <taxon>Glomerellaceae</taxon>
        <taxon>Colletotrichum</taxon>
        <taxon>Colletotrichum gloeosporioides species complex</taxon>
    </lineage>
</organism>
<accession>A0A8H4CDZ0</accession>
<dbReference type="InterPro" id="IPR035396">
    <property type="entry name" value="Bac_rhamnosid6H"/>
</dbReference>
<gene>
    <name evidence="3" type="ORF">GCG54_00012442</name>
</gene>
<dbReference type="GO" id="GO:0003824">
    <property type="term" value="F:catalytic activity"/>
    <property type="evidence" value="ECO:0007669"/>
    <property type="project" value="UniProtKB-ARBA"/>
</dbReference>
<dbReference type="InterPro" id="IPR008928">
    <property type="entry name" value="6-hairpin_glycosidase_sf"/>
</dbReference>
<reference evidence="3" key="2">
    <citation type="submission" date="2020-03" db="EMBL/GenBank/DDBJ databases">
        <authorList>
            <person name="Fu F.-F."/>
            <person name="Chen J."/>
        </authorList>
    </citation>
    <scope>NUCLEOTIDE SEQUENCE</scope>
    <source>
        <strain evidence="3">Lc1</strain>
    </source>
</reference>
<dbReference type="RefSeq" id="XP_045261355.1">
    <property type="nucleotide sequence ID" value="XM_045412320.1"/>
</dbReference>
<dbReference type="Gene3D" id="1.50.10.10">
    <property type="match status" value="1"/>
</dbReference>
<feature type="domain" description="Alpha-L-rhamnosidase six-hairpin glycosidase" evidence="1">
    <location>
        <begin position="291"/>
        <end position="508"/>
    </location>
</feature>
<evidence type="ECO:0008006" key="5">
    <source>
        <dbReference type="Google" id="ProtNLM"/>
    </source>
</evidence>
<proteinExistence type="predicted"/>
<evidence type="ECO:0000259" key="1">
    <source>
        <dbReference type="Pfam" id="PF17389"/>
    </source>
</evidence>
<dbReference type="Pfam" id="PF17390">
    <property type="entry name" value="Bac_rhamnosid_C"/>
    <property type="match status" value="1"/>
</dbReference>
<evidence type="ECO:0000313" key="4">
    <source>
        <dbReference type="Proteomes" id="UP000613401"/>
    </source>
</evidence>
<dbReference type="PANTHER" id="PTHR34987">
    <property type="entry name" value="C, PUTATIVE (AFU_ORTHOLOGUE AFUA_3G02880)-RELATED"/>
    <property type="match status" value="1"/>
</dbReference>